<gene>
    <name evidence="1" type="ORF">HYALB_00008160</name>
</gene>
<dbReference type="EMBL" id="CAJVRM010000752">
    <property type="protein sequence ID" value="CAG8984158.1"/>
    <property type="molecule type" value="Genomic_DNA"/>
</dbReference>
<evidence type="ECO:0000313" key="1">
    <source>
        <dbReference type="EMBL" id="CAG8984158.1"/>
    </source>
</evidence>
<protein>
    <submittedName>
        <fullName evidence="1">Uncharacterized protein</fullName>
    </submittedName>
</protein>
<dbReference type="Proteomes" id="UP000701801">
    <property type="component" value="Unassembled WGS sequence"/>
</dbReference>
<sequence length="419" mass="47672">MSAAVAAALDTLKAPKKKRTIKQKIEDWELGKDNEFTILFIILMARNIKGDEEKPRISSAFKLRDHLWYWLTKSPLLLPTPEKTLSWRRTLETIRGLKEANAFELVTKKKVYLGLSELIQLVEFDLLQTPSIELAEQHHLAWLFGFQAGSRPGALVGNKMKQENLLGQDLTFSRELDTIGVWQGKFTLVVIFRNIKDSTEDTGKNDFQPSLEVTIGCPTTKPELSIPRRLLVILIRRKLLKFRDSIEYLMSGREKNITMKPEVKRAKFGTNVEQVYGRDTARQAMGHSPDTSTLERYYLQGQYAVNTAATLIDGVAPVKAISENQTSPSIQRSEHQCLCRERNALIEDFVNRDEDVLSAQATGDYHQLVCAQRRVRKVALRVALAIEQSLQNETGGVHVFKKRIEELNKPGIFAQLVRE</sequence>
<evidence type="ECO:0000313" key="2">
    <source>
        <dbReference type="Proteomes" id="UP000701801"/>
    </source>
</evidence>
<dbReference type="OrthoDB" id="3439359at2759"/>
<keyword evidence="2" id="KW-1185">Reference proteome</keyword>
<organism evidence="1 2">
    <name type="scientific">Hymenoscyphus albidus</name>
    <dbReference type="NCBI Taxonomy" id="595503"/>
    <lineage>
        <taxon>Eukaryota</taxon>
        <taxon>Fungi</taxon>
        <taxon>Dikarya</taxon>
        <taxon>Ascomycota</taxon>
        <taxon>Pezizomycotina</taxon>
        <taxon>Leotiomycetes</taxon>
        <taxon>Helotiales</taxon>
        <taxon>Helotiaceae</taxon>
        <taxon>Hymenoscyphus</taxon>
    </lineage>
</organism>
<comment type="caution">
    <text evidence="1">The sequence shown here is derived from an EMBL/GenBank/DDBJ whole genome shotgun (WGS) entry which is preliminary data.</text>
</comment>
<proteinExistence type="predicted"/>
<name>A0A9N9M005_9HELO</name>
<dbReference type="AlphaFoldDB" id="A0A9N9M005"/>
<reference evidence="1" key="1">
    <citation type="submission" date="2021-07" db="EMBL/GenBank/DDBJ databases">
        <authorList>
            <person name="Durling M."/>
        </authorList>
    </citation>
    <scope>NUCLEOTIDE SEQUENCE</scope>
</reference>
<accession>A0A9N9M005</accession>